<sequence>MLIPMIRVQAAVGQGGLHYGRIGDDEGTSWMYDCGSYSRRCYFEREVDYLRSLSPPIRAPRPTLDVLYLSHFHEDHVNRLVLIAATFDVKRVVIPRTSALERLHVFLTWSHTPYTPAGHQRLGAALAANPASVLHDLFPDADVDEVTPEEQPPPPRDGDLPPDEPPPDEGHSDARRWPGSPRPVTTAIRAPHGVTHIAAARGPWSRSTPIWDLIPFALPTMLTVYGQVEADLLTKFPTFTAAQLTALLGNPSALLNWLAAAATRRKVQDAYADAMRRNSLGANQNLTSLVLLSAPADRNNLCVHPVGSPVDRRSGWLHTGDVDVPVGSSHEAALSAFVAQHAHRLQWYSLPHHGADSSWGANACAAAGPAVVPVAEAQPRFRGWHHPGPAVTAALGGRIRIVDHGVPSRLIVREHLHVCT</sequence>
<gene>
    <name evidence="2" type="ORF">PFR_JS23_1973</name>
</gene>
<dbReference type="EMBL" id="LT618793">
    <property type="protein sequence ID" value="SCQ81569.1"/>
    <property type="molecule type" value="Genomic_DNA"/>
</dbReference>
<evidence type="ECO:0008006" key="4">
    <source>
        <dbReference type="Google" id="ProtNLM"/>
    </source>
</evidence>
<proteinExistence type="predicted"/>
<name>A0A509MIL1_9ACTN</name>
<evidence type="ECO:0000256" key="1">
    <source>
        <dbReference type="SAM" id="MobiDB-lite"/>
    </source>
</evidence>
<dbReference type="Gene3D" id="3.60.15.10">
    <property type="entry name" value="Ribonuclease Z/Hydroxyacylglutathione hydrolase-like"/>
    <property type="match status" value="1"/>
</dbReference>
<organism evidence="2 3">
    <name type="scientific">Propionibacterium freudenreichii</name>
    <dbReference type="NCBI Taxonomy" id="1744"/>
    <lineage>
        <taxon>Bacteria</taxon>
        <taxon>Bacillati</taxon>
        <taxon>Actinomycetota</taxon>
        <taxon>Actinomycetes</taxon>
        <taxon>Propionibacteriales</taxon>
        <taxon>Propionibacteriaceae</taxon>
        <taxon>Propionibacterium</taxon>
    </lineage>
</organism>
<accession>A0A509MIL1</accession>
<reference evidence="2 3" key="1">
    <citation type="submission" date="2016-09" db="EMBL/GenBank/DDBJ databases">
        <authorList>
            <person name="Laine KS P."/>
        </authorList>
    </citation>
    <scope>NUCLEOTIDE SEQUENCE [LARGE SCALE GENOMIC DNA]</scope>
    <source>
        <strain evidence="2">PFRJS-23</strain>
    </source>
</reference>
<dbReference type="AlphaFoldDB" id="A0A509MIL1"/>
<feature type="region of interest" description="Disordered" evidence="1">
    <location>
        <begin position="144"/>
        <end position="190"/>
    </location>
</feature>
<dbReference type="InterPro" id="IPR036866">
    <property type="entry name" value="RibonucZ/Hydroxyglut_hydro"/>
</dbReference>
<dbReference type="SUPFAM" id="SSF56281">
    <property type="entry name" value="Metallo-hydrolase/oxidoreductase"/>
    <property type="match status" value="1"/>
</dbReference>
<dbReference type="Proteomes" id="UP000250080">
    <property type="component" value="Chromosome I"/>
</dbReference>
<protein>
    <recommendedName>
        <fullName evidence="4">Metallo-beta-lactamase domain-containing protein</fullName>
    </recommendedName>
</protein>
<dbReference type="RefSeq" id="WP_013161947.1">
    <property type="nucleotide sequence ID" value="NZ_CP018002.1"/>
</dbReference>
<evidence type="ECO:0000313" key="2">
    <source>
        <dbReference type="EMBL" id="SCQ81569.1"/>
    </source>
</evidence>
<evidence type="ECO:0000313" key="3">
    <source>
        <dbReference type="Proteomes" id="UP000250080"/>
    </source>
</evidence>